<accession>A0A4R5DAM4</accession>
<feature type="chain" id="PRO_5039410104" evidence="2">
    <location>
        <begin position="20"/>
        <end position="847"/>
    </location>
</feature>
<feature type="signal peptide" evidence="2">
    <location>
        <begin position="1"/>
        <end position="19"/>
    </location>
</feature>
<keyword evidence="4" id="KW-1185">Reference proteome</keyword>
<dbReference type="OrthoDB" id="2518538at2"/>
<evidence type="ECO:0000313" key="4">
    <source>
        <dbReference type="Proteomes" id="UP000294739"/>
    </source>
</evidence>
<organism evidence="3 4">
    <name type="scientific">Jiangella asiatica</name>
    <dbReference type="NCBI Taxonomy" id="2530372"/>
    <lineage>
        <taxon>Bacteria</taxon>
        <taxon>Bacillati</taxon>
        <taxon>Actinomycetota</taxon>
        <taxon>Actinomycetes</taxon>
        <taxon>Jiangellales</taxon>
        <taxon>Jiangellaceae</taxon>
        <taxon>Jiangella</taxon>
    </lineage>
</organism>
<gene>
    <name evidence="3" type="ORF">E1269_12995</name>
</gene>
<name>A0A4R5DAM4_9ACTN</name>
<evidence type="ECO:0000256" key="1">
    <source>
        <dbReference type="SAM" id="MobiDB-lite"/>
    </source>
</evidence>
<dbReference type="EMBL" id="SMKZ01000016">
    <property type="protein sequence ID" value="TDE09887.1"/>
    <property type="molecule type" value="Genomic_DNA"/>
</dbReference>
<protein>
    <submittedName>
        <fullName evidence="3">DUF2961 domain-containing protein</fullName>
    </submittedName>
</protein>
<dbReference type="InterPro" id="IPR021345">
    <property type="entry name" value="DUF2961"/>
</dbReference>
<comment type="caution">
    <text evidence="3">The sequence shown here is derived from an EMBL/GenBank/DDBJ whole genome shotgun (WGS) entry which is preliminary data.</text>
</comment>
<dbReference type="RefSeq" id="WP_131895094.1">
    <property type="nucleotide sequence ID" value="NZ_SMKZ01000016.1"/>
</dbReference>
<evidence type="ECO:0000313" key="3">
    <source>
        <dbReference type="EMBL" id="TDE09887.1"/>
    </source>
</evidence>
<dbReference type="Pfam" id="PF11175">
    <property type="entry name" value="DUF2961"/>
    <property type="match status" value="1"/>
</dbReference>
<feature type="region of interest" description="Disordered" evidence="1">
    <location>
        <begin position="227"/>
        <end position="247"/>
    </location>
</feature>
<dbReference type="Proteomes" id="UP000294739">
    <property type="component" value="Unassembled WGS sequence"/>
</dbReference>
<dbReference type="AlphaFoldDB" id="A0A4R5DAM4"/>
<reference evidence="3 4" key="1">
    <citation type="submission" date="2019-03" db="EMBL/GenBank/DDBJ databases">
        <title>Draft genome sequences of novel Actinobacteria.</title>
        <authorList>
            <person name="Sahin N."/>
            <person name="Ay H."/>
            <person name="Saygin H."/>
        </authorList>
    </citation>
    <scope>NUCLEOTIDE SEQUENCE [LARGE SCALE GENOMIC DNA]</scope>
    <source>
        <strain evidence="3 4">5K138</strain>
    </source>
</reference>
<evidence type="ECO:0000256" key="2">
    <source>
        <dbReference type="SAM" id="SignalP"/>
    </source>
</evidence>
<keyword evidence="2" id="KW-0732">Signal</keyword>
<proteinExistence type="predicted"/>
<sequence>MRAKSLVTAGALVALTVTGLTGVTGDVTADAEPTAGAEPASASTAKGPIGWDVYRRLDLLPVLPTGVRTLQFSSYDRTGGNADAVAGSCLRTTADGCVIAEASGAGEVQSIWFTRDLADPGNVTSLGRLVIELDGRVVVDAPAQDVVDGELGAPFVYPLVANRDQSSGGVSVRVPMPFRESMRITTTENAQFYHVTYRAFADAEGVRTFDPADRAEDVIAMLRRAGTADPKPPAEHPLTASHSATLPAGGSIELGRLRGPGVIDELALRIPQIVGPDRSPTVRDDGRGFRKPGHSQFTVAIDARNTGVRLTRRVNTFWAATQVADVSVDGVPAGSWPHLPSTNAPRWTDATLELPAALTAGRSSVTVHTDAVDSIFGSFEEFHYWVDSRVGDEWVRTDVVDIGPEAAESEAAHGYAIEGQLWAGAQWNPYPPTGEPEPIATSDALLRDLRVRVSVDGATTVDAPLGEFFGTGLGEYPVRSLFFAVDTAPDGWYRSWWPMPFVRSARVELVNTSDLDVELVDGAVRWHRNARTAIGLGPRGDLGTFRATALAGATVEHRDWRFLDTRGQGRFVGVSHTMLGEQLPGSINSRGYLEGDERVHVDGAASPQLHGTGTEDFYEGAWYFATGPFSNPFTGNTAAEVQELGCAWLCDSAYRLMIGDAVPFSAALRFGIEHGGANEWPGSYGSTAFWYGRELPAATVTDSVDVGDPASEAAHGYTGAAGEPGAVTTLTAVFEGDDDDVEVTDHGRATTDPVHFTVHTDRHHALVELRRRFDRAVSYQSADVYVDGRWAGRWLAPNGNPHQRWAEDTFALPPALTRGRSELEVRLEPAPGGPAWHAARYDVLSTA</sequence>
<dbReference type="InParanoid" id="A0A4R5DAM4"/>
<dbReference type="Gene3D" id="2.60.120.1390">
    <property type="match status" value="3"/>
</dbReference>